<sequence>MTTPTSASSAAIPLTTVFTPPVSCSSVNWVSSDCLKSTCEGVYNIVQTTDTNCYPSGWATTATWFSPGLYCPTGYTINDTNVVTSGLDITETQARCCPSGYAFATKAMEVWWTPEPCTKISTTTTVIDYTVLGVTPTTTTAITITHPIIHAYPVELRWQSTDSVDAVMKSSATVMLTSSTSTWTSTTTSSSQNASTSSGLSTGAKAGIGVGVAAAAIIVIVLGLLFWFRRRKNQKSLTQSSGDYGQEGSILKKTRQQEPVELPAHPALWTPELHGDFSPASELDSDRGLSERGHSEHGHSEGTH</sequence>
<dbReference type="PANTHER" id="PTHR15549">
    <property type="entry name" value="PAIRED IMMUNOGLOBULIN-LIKE TYPE 2 RECEPTOR"/>
    <property type="match status" value="1"/>
</dbReference>
<dbReference type="PANTHER" id="PTHR15549:SF26">
    <property type="entry name" value="AXIAL BUDDING PATTERN PROTEIN 2-RELATED"/>
    <property type="match status" value="1"/>
</dbReference>
<feature type="compositionally biased region" description="Basic and acidic residues" evidence="5">
    <location>
        <begin position="284"/>
        <end position="304"/>
    </location>
</feature>
<evidence type="ECO:0000256" key="1">
    <source>
        <dbReference type="ARBA" id="ARBA00004167"/>
    </source>
</evidence>
<dbReference type="GO" id="GO:0016020">
    <property type="term" value="C:membrane"/>
    <property type="evidence" value="ECO:0007669"/>
    <property type="project" value="UniProtKB-SubCell"/>
</dbReference>
<reference evidence="7" key="2">
    <citation type="journal article" date="2023" name="IMA Fungus">
        <title>Comparative genomic study of the Penicillium genus elucidates a diverse pangenome and 15 lateral gene transfer events.</title>
        <authorList>
            <person name="Petersen C."/>
            <person name="Sorensen T."/>
            <person name="Nielsen M.R."/>
            <person name="Sondergaard T.E."/>
            <person name="Sorensen J.L."/>
            <person name="Fitzpatrick D.A."/>
            <person name="Frisvad J.C."/>
            <person name="Nielsen K.L."/>
        </authorList>
    </citation>
    <scope>NUCLEOTIDE SEQUENCE</scope>
    <source>
        <strain evidence="7">IBT 16125</strain>
    </source>
</reference>
<proteinExistence type="predicted"/>
<evidence type="ECO:0008006" key="9">
    <source>
        <dbReference type="Google" id="ProtNLM"/>
    </source>
</evidence>
<gene>
    <name evidence="7" type="ORF">N7458_006614</name>
</gene>
<dbReference type="Proteomes" id="UP001213681">
    <property type="component" value="Unassembled WGS sequence"/>
</dbReference>
<dbReference type="GeneID" id="81600239"/>
<dbReference type="RefSeq" id="XP_056765700.1">
    <property type="nucleotide sequence ID" value="XM_056909996.1"/>
</dbReference>
<protein>
    <recommendedName>
        <fullName evidence="9">Mid2 domain-containing protein</fullName>
    </recommendedName>
</protein>
<keyword evidence="3 6" id="KW-1133">Transmembrane helix</keyword>
<feature type="non-terminal residue" evidence="7">
    <location>
        <position position="1"/>
    </location>
</feature>
<dbReference type="AlphaFoldDB" id="A0AAD6C520"/>
<keyword evidence="8" id="KW-1185">Reference proteome</keyword>
<feature type="region of interest" description="Disordered" evidence="5">
    <location>
        <begin position="255"/>
        <end position="304"/>
    </location>
</feature>
<evidence type="ECO:0000256" key="6">
    <source>
        <dbReference type="SAM" id="Phobius"/>
    </source>
</evidence>
<evidence type="ECO:0000313" key="7">
    <source>
        <dbReference type="EMBL" id="KAJ5450165.1"/>
    </source>
</evidence>
<keyword evidence="4 6" id="KW-0472">Membrane</keyword>
<dbReference type="InterPro" id="IPR051694">
    <property type="entry name" value="Immunoregulatory_rcpt-like"/>
</dbReference>
<keyword evidence="2 6" id="KW-0812">Transmembrane</keyword>
<feature type="transmembrane region" description="Helical" evidence="6">
    <location>
        <begin position="206"/>
        <end position="228"/>
    </location>
</feature>
<dbReference type="GO" id="GO:0071944">
    <property type="term" value="C:cell periphery"/>
    <property type="evidence" value="ECO:0007669"/>
    <property type="project" value="UniProtKB-ARBA"/>
</dbReference>
<name>A0AAD6C520_9EURO</name>
<reference evidence="7" key="1">
    <citation type="submission" date="2022-12" db="EMBL/GenBank/DDBJ databases">
        <authorList>
            <person name="Petersen C."/>
        </authorList>
    </citation>
    <scope>NUCLEOTIDE SEQUENCE</scope>
    <source>
        <strain evidence="7">IBT 16125</strain>
    </source>
</reference>
<evidence type="ECO:0000256" key="5">
    <source>
        <dbReference type="SAM" id="MobiDB-lite"/>
    </source>
</evidence>
<comment type="subcellular location">
    <subcellularLocation>
        <location evidence="1">Membrane</location>
        <topology evidence="1">Single-pass membrane protein</topology>
    </subcellularLocation>
</comment>
<organism evidence="7 8">
    <name type="scientific">Penicillium daleae</name>
    <dbReference type="NCBI Taxonomy" id="63821"/>
    <lineage>
        <taxon>Eukaryota</taxon>
        <taxon>Fungi</taxon>
        <taxon>Dikarya</taxon>
        <taxon>Ascomycota</taxon>
        <taxon>Pezizomycotina</taxon>
        <taxon>Eurotiomycetes</taxon>
        <taxon>Eurotiomycetidae</taxon>
        <taxon>Eurotiales</taxon>
        <taxon>Aspergillaceae</taxon>
        <taxon>Penicillium</taxon>
    </lineage>
</organism>
<evidence type="ECO:0000313" key="8">
    <source>
        <dbReference type="Proteomes" id="UP001213681"/>
    </source>
</evidence>
<evidence type="ECO:0000256" key="3">
    <source>
        <dbReference type="ARBA" id="ARBA00022989"/>
    </source>
</evidence>
<dbReference type="EMBL" id="JAPVEA010000006">
    <property type="protein sequence ID" value="KAJ5450165.1"/>
    <property type="molecule type" value="Genomic_DNA"/>
</dbReference>
<accession>A0AAD6C520</accession>
<evidence type="ECO:0000256" key="2">
    <source>
        <dbReference type="ARBA" id="ARBA00022692"/>
    </source>
</evidence>
<evidence type="ECO:0000256" key="4">
    <source>
        <dbReference type="ARBA" id="ARBA00023136"/>
    </source>
</evidence>
<comment type="caution">
    <text evidence="7">The sequence shown here is derived from an EMBL/GenBank/DDBJ whole genome shotgun (WGS) entry which is preliminary data.</text>
</comment>